<keyword evidence="1" id="KW-1133">Transmembrane helix</keyword>
<dbReference type="EMBL" id="JBHTLR010000033">
    <property type="protein sequence ID" value="MFD1218256.1"/>
    <property type="molecule type" value="Genomic_DNA"/>
</dbReference>
<comment type="caution">
    <text evidence="2">The sequence shown here is derived from an EMBL/GenBank/DDBJ whole genome shotgun (WGS) entry which is preliminary data.</text>
</comment>
<keyword evidence="3" id="KW-1185">Reference proteome</keyword>
<keyword evidence="1" id="KW-0812">Transmembrane</keyword>
<dbReference type="Proteomes" id="UP001597264">
    <property type="component" value="Unassembled WGS sequence"/>
</dbReference>
<feature type="transmembrane region" description="Helical" evidence="1">
    <location>
        <begin position="7"/>
        <end position="28"/>
    </location>
</feature>
<evidence type="ECO:0000313" key="3">
    <source>
        <dbReference type="Proteomes" id="UP001597264"/>
    </source>
</evidence>
<feature type="transmembrane region" description="Helical" evidence="1">
    <location>
        <begin position="40"/>
        <end position="60"/>
    </location>
</feature>
<keyword evidence="1" id="KW-0472">Membrane</keyword>
<protein>
    <submittedName>
        <fullName evidence="2">Uncharacterized protein</fullName>
    </submittedName>
</protein>
<organism evidence="2 3">
    <name type="scientific">Microbulbifer celer</name>
    <dbReference type="NCBI Taxonomy" id="435905"/>
    <lineage>
        <taxon>Bacteria</taxon>
        <taxon>Pseudomonadati</taxon>
        <taxon>Pseudomonadota</taxon>
        <taxon>Gammaproteobacteria</taxon>
        <taxon>Cellvibrionales</taxon>
        <taxon>Microbulbiferaceae</taxon>
        <taxon>Microbulbifer</taxon>
    </lineage>
</organism>
<gene>
    <name evidence="2" type="ORF">ACFQ2X_16765</name>
</gene>
<reference evidence="3" key="1">
    <citation type="journal article" date="2019" name="Int. J. Syst. Evol. Microbiol.">
        <title>The Global Catalogue of Microorganisms (GCM) 10K type strain sequencing project: providing services to taxonomists for standard genome sequencing and annotation.</title>
        <authorList>
            <consortium name="The Broad Institute Genomics Platform"/>
            <consortium name="The Broad Institute Genome Sequencing Center for Infectious Disease"/>
            <person name="Wu L."/>
            <person name="Ma J."/>
        </authorList>
    </citation>
    <scope>NUCLEOTIDE SEQUENCE [LARGE SCALE GENOMIC DNA]</scope>
    <source>
        <strain evidence="3">CCUG 54356</strain>
    </source>
</reference>
<dbReference type="RefSeq" id="WP_230435826.1">
    <property type="nucleotide sequence ID" value="NZ_CP087715.1"/>
</dbReference>
<sequence>MDLTADVITWVFIVVIMLAMCGAALVAVTQFGVDFREDRLLLIGVMCVPGVIGSLLGYWISGYRVKNDF</sequence>
<accession>A0ABW3UCQ9</accession>
<evidence type="ECO:0000256" key="1">
    <source>
        <dbReference type="SAM" id="Phobius"/>
    </source>
</evidence>
<evidence type="ECO:0000313" key="2">
    <source>
        <dbReference type="EMBL" id="MFD1218256.1"/>
    </source>
</evidence>
<name>A0ABW3UCQ9_9GAMM</name>
<proteinExistence type="predicted"/>